<dbReference type="GO" id="GO:0001671">
    <property type="term" value="F:ATPase activator activity"/>
    <property type="evidence" value="ECO:0007669"/>
    <property type="project" value="TreeGrafter"/>
</dbReference>
<evidence type="ECO:0000256" key="9">
    <source>
        <dbReference type="ARBA" id="ARBA00037395"/>
    </source>
</evidence>
<dbReference type="Proteomes" id="UP001378960">
    <property type="component" value="Unassembled WGS sequence"/>
</dbReference>
<evidence type="ECO:0000256" key="7">
    <source>
        <dbReference type="ARBA" id="ARBA00023136"/>
    </source>
</evidence>
<gene>
    <name evidence="16" type="ORF">DAPK24_000600</name>
</gene>
<evidence type="ECO:0000256" key="5">
    <source>
        <dbReference type="ARBA" id="ARBA00023010"/>
    </source>
</evidence>
<protein>
    <recommendedName>
        <fullName evidence="11">Mitochondrial import inner membrane translocase subunit TIM14</fullName>
    </recommendedName>
    <alternativeName>
        <fullName evidence="12">Presequence translocated-associated motor subunit PAM18</fullName>
    </alternativeName>
</protein>
<keyword evidence="5" id="KW-0813">Transport</keyword>
<accession>A0AAV5QWT8</accession>
<dbReference type="AlphaFoldDB" id="A0AAV5QWT8"/>
<dbReference type="InterPro" id="IPR001623">
    <property type="entry name" value="DnaJ_domain"/>
</dbReference>
<proteinExistence type="inferred from homology"/>
<keyword evidence="7" id="KW-0472">Membrane</keyword>
<feature type="chain" id="PRO_5043730705" description="Mitochondrial import inner membrane translocase subunit TIM14" evidence="14">
    <location>
        <begin position="20"/>
        <end position="128"/>
    </location>
</feature>
<dbReference type="EMBL" id="BTGB01000001">
    <property type="protein sequence ID" value="GMM43485.1"/>
    <property type="molecule type" value="Genomic_DNA"/>
</dbReference>
<evidence type="ECO:0000256" key="10">
    <source>
        <dbReference type="ARBA" id="ARBA00038105"/>
    </source>
</evidence>
<evidence type="ECO:0000256" key="1">
    <source>
        <dbReference type="ARBA" id="ARBA00004434"/>
    </source>
</evidence>
<evidence type="ECO:0000256" key="13">
    <source>
        <dbReference type="ARBA" id="ARBA00062349"/>
    </source>
</evidence>
<keyword evidence="14" id="KW-0732">Signal</keyword>
<reference evidence="16 17" key="1">
    <citation type="journal article" date="2023" name="Elife">
        <title>Identification of key yeast species and microbe-microbe interactions impacting larval growth of Drosophila in the wild.</title>
        <authorList>
            <person name="Mure A."/>
            <person name="Sugiura Y."/>
            <person name="Maeda R."/>
            <person name="Honda K."/>
            <person name="Sakurai N."/>
            <person name="Takahashi Y."/>
            <person name="Watada M."/>
            <person name="Katoh T."/>
            <person name="Gotoh A."/>
            <person name="Gotoh Y."/>
            <person name="Taniguchi I."/>
            <person name="Nakamura K."/>
            <person name="Hayashi T."/>
            <person name="Katayama T."/>
            <person name="Uemura T."/>
            <person name="Hattori Y."/>
        </authorList>
    </citation>
    <scope>NUCLEOTIDE SEQUENCE [LARGE SCALE GENOMIC DNA]</scope>
    <source>
        <strain evidence="16 17">PK-24</strain>
    </source>
</reference>
<comment type="subcellular location">
    <subcellularLocation>
        <location evidence="1">Mitochondrion inner membrane</location>
        <topology evidence="1">Single-pass membrane protein</topology>
    </subcellularLocation>
</comment>
<keyword evidence="8" id="KW-0143">Chaperone</keyword>
<keyword evidence="5" id="KW-0811">Translocation</keyword>
<feature type="domain" description="J" evidence="15">
    <location>
        <begin position="76"/>
        <end position="128"/>
    </location>
</feature>
<evidence type="ECO:0000256" key="4">
    <source>
        <dbReference type="ARBA" id="ARBA00022989"/>
    </source>
</evidence>
<keyword evidence="2" id="KW-0812">Transmembrane</keyword>
<evidence type="ECO:0000256" key="14">
    <source>
        <dbReference type="SAM" id="SignalP"/>
    </source>
</evidence>
<name>A0AAV5QWT8_PICKL</name>
<dbReference type="PROSITE" id="PS50076">
    <property type="entry name" value="DNAJ_2"/>
    <property type="match status" value="1"/>
</dbReference>
<keyword evidence="6" id="KW-0496">Mitochondrion</keyword>
<dbReference type="PANTHER" id="PTHR12763:SF28">
    <property type="entry name" value="GEO10507P1-RELATED"/>
    <property type="match status" value="1"/>
</dbReference>
<evidence type="ECO:0000256" key="8">
    <source>
        <dbReference type="ARBA" id="ARBA00023186"/>
    </source>
</evidence>
<evidence type="ECO:0000313" key="16">
    <source>
        <dbReference type="EMBL" id="GMM43485.1"/>
    </source>
</evidence>
<keyword evidence="3" id="KW-0999">Mitochondrion inner membrane</keyword>
<keyword evidence="4" id="KW-1133">Transmembrane helix</keyword>
<sequence length="128" mass="14436">MIPIIVGFGVTIVALTAKATIETVSRCRRLTNFEIARMNGIYLRNVSNGGTFWDKFYSKDPDMAIGGFQTDVDVNEALDILGLSKKDVFNISKIKQRHREMIMQNHPDRGGSEYLAMKINKAKEVLIK</sequence>
<dbReference type="FunFam" id="1.10.287.110:FF:000001">
    <property type="entry name" value="Import inner membrane translocase subunit tim14"/>
    <property type="match status" value="1"/>
</dbReference>
<dbReference type="GO" id="GO:0030150">
    <property type="term" value="P:protein import into mitochondrial matrix"/>
    <property type="evidence" value="ECO:0007669"/>
    <property type="project" value="UniProtKB-ARBA"/>
</dbReference>
<comment type="subunit">
    <text evidence="13">Heterodimer with PAM16. Component of the PAM complex, at least composed of mtHsp70, MGE1, TIM44, PAM16, PAM17 and PAM18.</text>
</comment>
<evidence type="ECO:0000256" key="3">
    <source>
        <dbReference type="ARBA" id="ARBA00022792"/>
    </source>
</evidence>
<dbReference type="PANTHER" id="PTHR12763">
    <property type="match status" value="1"/>
</dbReference>
<evidence type="ECO:0000256" key="11">
    <source>
        <dbReference type="ARBA" id="ARBA00040828"/>
    </source>
</evidence>
<evidence type="ECO:0000313" key="17">
    <source>
        <dbReference type="Proteomes" id="UP001378960"/>
    </source>
</evidence>
<dbReference type="InterPro" id="IPR036869">
    <property type="entry name" value="J_dom_sf"/>
</dbReference>
<comment type="similarity">
    <text evidence="10">Belongs to the TIM14 family.</text>
</comment>
<feature type="signal peptide" evidence="14">
    <location>
        <begin position="1"/>
        <end position="19"/>
    </location>
</feature>
<evidence type="ECO:0000256" key="2">
    <source>
        <dbReference type="ARBA" id="ARBA00022692"/>
    </source>
</evidence>
<dbReference type="GO" id="GO:0001405">
    <property type="term" value="C:PAM complex, Tim23 associated import motor"/>
    <property type="evidence" value="ECO:0007669"/>
    <property type="project" value="UniProtKB-ARBA"/>
</dbReference>
<organism evidence="16 17">
    <name type="scientific">Pichia kluyveri</name>
    <name type="common">Yeast</name>
    <dbReference type="NCBI Taxonomy" id="36015"/>
    <lineage>
        <taxon>Eukaryota</taxon>
        <taxon>Fungi</taxon>
        <taxon>Dikarya</taxon>
        <taxon>Ascomycota</taxon>
        <taxon>Saccharomycotina</taxon>
        <taxon>Pichiomycetes</taxon>
        <taxon>Pichiales</taxon>
        <taxon>Pichiaceae</taxon>
        <taxon>Pichia</taxon>
    </lineage>
</organism>
<keyword evidence="17" id="KW-1185">Reference proteome</keyword>
<comment type="function">
    <text evidence="9">Essential component of the PAM complex, a complex required for the translocation of transit peptide-containing proteins from the inner membrane into the mitochondrial matrix in an ATP-dependent manner. In the complex, it is required to stimulate activity of mtHSP70 (SSC1).</text>
</comment>
<dbReference type="SUPFAM" id="SSF46565">
    <property type="entry name" value="Chaperone J-domain"/>
    <property type="match status" value="1"/>
</dbReference>
<dbReference type="CDD" id="cd06257">
    <property type="entry name" value="DnaJ"/>
    <property type="match status" value="1"/>
</dbReference>
<evidence type="ECO:0000259" key="15">
    <source>
        <dbReference type="PROSITE" id="PS50076"/>
    </source>
</evidence>
<evidence type="ECO:0000256" key="6">
    <source>
        <dbReference type="ARBA" id="ARBA00023128"/>
    </source>
</evidence>
<evidence type="ECO:0000256" key="12">
    <source>
        <dbReference type="ARBA" id="ARBA00041716"/>
    </source>
</evidence>
<dbReference type="SMART" id="SM00271">
    <property type="entry name" value="DnaJ"/>
    <property type="match status" value="1"/>
</dbReference>
<dbReference type="Gene3D" id="1.10.287.110">
    <property type="entry name" value="DnaJ domain"/>
    <property type="match status" value="1"/>
</dbReference>
<comment type="caution">
    <text evidence="16">The sequence shown here is derived from an EMBL/GenBank/DDBJ whole genome shotgun (WGS) entry which is preliminary data.</text>
</comment>
<keyword evidence="5" id="KW-0653">Protein transport</keyword>